<accession>A0ABR1BLV5</accession>
<dbReference type="InterPro" id="IPR000536">
    <property type="entry name" value="Nucl_hrmn_rcpt_lig-bd"/>
</dbReference>
<evidence type="ECO:0000256" key="2">
    <source>
        <dbReference type="ARBA" id="ARBA00022723"/>
    </source>
</evidence>
<dbReference type="EMBL" id="JAVFWL010000001">
    <property type="protein sequence ID" value="KAK6727429.1"/>
    <property type="molecule type" value="Genomic_DNA"/>
</dbReference>
<keyword evidence="8 10" id="KW-0675">Receptor</keyword>
<keyword evidence="9 10" id="KW-0539">Nucleus</keyword>
<comment type="caution">
    <text evidence="13">The sequence shown here is derived from an EMBL/GenBank/DDBJ whole genome shotgun (WGS) entry which is preliminary data.</text>
</comment>
<sequence>MSYDGQWINCAHGVQFARNCDHGLKNDCENDDAELRDRRDLIARARECVAMLRKRGTTITINVRTVIDVGPFKKCAFSSVRIVPTSHAERTHSSEFLIDLSCGSIHAPNPTPRWTSREIVPTANHPPPKSTITHNTTSGRGRLYVEFFLRGLSMSSARVELSSTTVAVGAIIIKKEEPSSTTNSQAEGEENQPQIEVIPCKVCGDKSSGVHYGVITCEGCKGFFRRSQSSVTNYQCPRQKNCTVDRVNRNRCQYCRLKKCMELGMSRDAVKFGRMSKKQREKVEDEVRLHKQMQEATGIPYMYGEYSPPSQQSSYAAPGYETGLYPHYAQGAYAHAVAAAPISYPSHSYGVAQQGTVPASNGGFPSPQLSSAAEEDTAAKIVAAFETTHTQMRNMNPNPTIVDVNRFASIEFQNRIGIWRQFAADLTTVIQAIIEFAKMIDGFMRLGQEEQIHLLKGGVFELAIVELSSRYSPETQTLSMDNIVLPLHNLNITDQIEVRFVQEFHQCLHDLAVCQLTSSEVALLCAVLLLEPASTEQTTCERLRTVLAQSLAARVGTDAQRVWDTLPRLKQTAHLHLILLVLSIQHSNVSSNIPRRTCVANQYHCPKTYLLFFFFEISICVGILRHLHGFYYCYITALKS</sequence>
<keyword evidence="3 10" id="KW-0863">Zinc-finger</keyword>
<feature type="domain" description="NR LBD" evidence="12">
    <location>
        <begin position="373"/>
        <end position="618"/>
    </location>
</feature>
<protein>
    <recommendedName>
        <fullName evidence="15">Zinc finger, C4 type</fullName>
    </recommendedName>
</protein>
<evidence type="ECO:0000256" key="10">
    <source>
        <dbReference type="RuleBase" id="RU004334"/>
    </source>
</evidence>
<keyword evidence="5 10" id="KW-0805">Transcription regulation</keyword>
<evidence type="ECO:0000256" key="9">
    <source>
        <dbReference type="ARBA" id="ARBA00023242"/>
    </source>
</evidence>
<dbReference type="SUPFAM" id="SSF57716">
    <property type="entry name" value="Glucocorticoid receptor-like (DNA-binding domain)"/>
    <property type="match status" value="1"/>
</dbReference>
<dbReference type="InterPro" id="IPR001628">
    <property type="entry name" value="Znf_hrmn_rcpt"/>
</dbReference>
<reference evidence="13 14" key="1">
    <citation type="submission" date="2023-08" db="EMBL/GenBank/DDBJ databases">
        <title>A Necator americanus chromosomal reference genome.</title>
        <authorList>
            <person name="Ilik V."/>
            <person name="Petrzelkova K.J."/>
            <person name="Pardy F."/>
            <person name="Fuh T."/>
            <person name="Niatou-Singa F.S."/>
            <person name="Gouil Q."/>
            <person name="Baker L."/>
            <person name="Ritchie M.E."/>
            <person name="Jex A.R."/>
            <person name="Gazzola D."/>
            <person name="Li H."/>
            <person name="Toshio Fujiwara R."/>
            <person name="Zhan B."/>
            <person name="Aroian R.V."/>
            <person name="Pafco B."/>
            <person name="Schwarz E.M."/>
        </authorList>
    </citation>
    <scope>NUCLEOTIDE SEQUENCE [LARGE SCALE GENOMIC DNA]</scope>
    <source>
        <strain evidence="13 14">Aroian</strain>
        <tissue evidence="13">Whole animal</tissue>
    </source>
</reference>
<keyword evidence="6 10" id="KW-0238">DNA-binding</keyword>
<gene>
    <name evidence="13" type="primary">Necator_chrI.g1368</name>
    <name evidence="13" type="ORF">RB195_005242</name>
</gene>
<evidence type="ECO:0000256" key="3">
    <source>
        <dbReference type="ARBA" id="ARBA00022771"/>
    </source>
</evidence>
<organism evidence="13 14">
    <name type="scientific">Necator americanus</name>
    <name type="common">Human hookworm</name>
    <dbReference type="NCBI Taxonomy" id="51031"/>
    <lineage>
        <taxon>Eukaryota</taxon>
        <taxon>Metazoa</taxon>
        <taxon>Ecdysozoa</taxon>
        <taxon>Nematoda</taxon>
        <taxon>Chromadorea</taxon>
        <taxon>Rhabditida</taxon>
        <taxon>Rhabditina</taxon>
        <taxon>Rhabditomorpha</taxon>
        <taxon>Strongyloidea</taxon>
        <taxon>Ancylostomatidae</taxon>
        <taxon>Bunostominae</taxon>
        <taxon>Necator</taxon>
    </lineage>
</organism>
<dbReference type="SMART" id="SM00399">
    <property type="entry name" value="ZnF_C4"/>
    <property type="match status" value="1"/>
</dbReference>
<keyword evidence="2 10" id="KW-0479">Metal-binding</keyword>
<dbReference type="PRINTS" id="PR00398">
    <property type="entry name" value="STRDHORMONER"/>
</dbReference>
<evidence type="ECO:0000313" key="13">
    <source>
        <dbReference type="EMBL" id="KAK6727429.1"/>
    </source>
</evidence>
<evidence type="ECO:0000256" key="8">
    <source>
        <dbReference type="ARBA" id="ARBA00023170"/>
    </source>
</evidence>
<dbReference type="PANTHER" id="PTHR45805:SF2">
    <property type="entry name" value="NUCLEAR HORMONE RECEPTOR HR3-RELATED"/>
    <property type="match status" value="1"/>
</dbReference>
<evidence type="ECO:0000256" key="5">
    <source>
        <dbReference type="ARBA" id="ARBA00023015"/>
    </source>
</evidence>
<dbReference type="Proteomes" id="UP001303046">
    <property type="component" value="Unassembled WGS sequence"/>
</dbReference>
<dbReference type="PRINTS" id="PR00047">
    <property type="entry name" value="STROIDFINGER"/>
</dbReference>
<dbReference type="InterPro" id="IPR001723">
    <property type="entry name" value="Nuclear_hrmn_rcpt"/>
</dbReference>
<feature type="domain" description="Nuclear receptor" evidence="11">
    <location>
        <begin position="197"/>
        <end position="272"/>
    </location>
</feature>
<evidence type="ECO:0000259" key="12">
    <source>
        <dbReference type="PROSITE" id="PS51843"/>
    </source>
</evidence>
<dbReference type="PANTHER" id="PTHR45805">
    <property type="entry name" value="NUCLEAR HORMONE RECEPTOR HR3-RELATED"/>
    <property type="match status" value="1"/>
</dbReference>
<evidence type="ECO:0000256" key="4">
    <source>
        <dbReference type="ARBA" id="ARBA00022833"/>
    </source>
</evidence>
<evidence type="ECO:0000256" key="7">
    <source>
        <dbReference type="ARBA" id="ARBA00023163"/>
    </source>
</evidence>
<dbReference type="CDD" id="cd06968">
    <property type="entry name" value="NR_DBD_ROR"/>
    <property type="match status" value="1"/>
</dbReference>
<evidence type="ECO:0000313" key="14">
    <source>
        <dbReference type="Proteomes" id="UP001303046"/>
    </source>
</evidence>
<dbReference type="Gene3D" id="3.30.50.10">
    <property type="entry name" value="Erythroid Transcription Factor GATA-1, subunit A"/>
    <property type="match status" value="1"/>
</dbReference>
<keyword evidence="14" id="KW-1185">Reference proteome</keyword>
<dbReference type="SUPFAM" id="SSF48508">
    <property type="entry name" value="Nuclear receptor ligand-binding domain"/>
    <property type="match status" value="1"/>
</dbReference>
<evidence type="ECO:0000256" key="6">
    <source>
        <dbReference type="ARBA" id="ARBA00023125"/>
    </source>
</evidence>
<proteinExistence type="inferred from homology"/>
<dbReference type="Gene3D" id="1.10.565.10">
    <property type="entry name" value="Retinoid X Receptor"/>
    <property type="match status" value="1"/>
</dbReference>
<evidence type="ECO:0000256" key="1">
    <source>
        <dbReference type="ARBA" id="ARBA00004123"/>
    </source>
</evidence>
<dbReference type="PROSITE" id="PS00031">
    <property type="entry name" value="NUCLEAR_REC_DBD_1"/>
    <property type="match status" value="1"/>
</dbReference>
<keyword evidence="7 10" id="KW-0804">Transcription</keyword>
<name>A0ABR1BLV5_NECAM</name>
<evidence type="ECO:0000259" key="11">
    <source>
        <dbReference type="PROSITE" id="PS51030"/>
    </source>
</evidence>
<dbReference type="InterPro" id="IPR013088">
    <property type="entry name" value="Znf_NHR/GATA"/>
</dbReference>
<dbReference type="Pfam" id="PF00104">
    <property type="entry name" value="Hormone_recep"/>
    <property type="match status" value="1"/>
</dbReference>
<dbReference type="SMART" id="SM00430">
    <property type="entry name" value="HOLI"/>
    <property type="match status" value="1"/>
</dbReference>
<comment type="subcellular location">
    <subcellularLocation>
        <location evidence="1 10">Nucleus</location>
    </subcellularLocation>
</comment>
<comment type="similarity">
    <text evidence="10">Belongs to the nuclear hormone receptor family.</text>
</comment>
<keyword evidence="4 10" id="KW-0862">Zinc</keyword>
<evidence type="ECO:0008006" key="15">
    <source>
        <dbReference type="Google" id="ProtNLM"/>
    </source>
</evidence>
<dbReference type="Pfam" id="PF00105">
    <property type="entry name" value="zf-C4"/>
    <property type="match status" value="1"/>
</dbReference>
<dbReference type="InterPro" id="IPR044101">
    <property type="entry name" value="NR_DBD_ROR"/>
</dbReference>
<dbReference type="InterPro" id="IPR035500">
    <property type="entry name" value="NHR-like_dom_sf"/>
</dbReference>
<dbReference type="PROSITE" id="PS51843">
    <property type="entry name" value="NR_LBD"/>
    <property type="match status" value="1"/>
</dbReference>
<dbReference type="PROSITE" id="PS51030">
    <property type="entry name" value="NUCLEAR_REC_DBD_2"/>
    <property type="match status" value="1"/>
</dbReference>